<accession>A0ABW4TUZ7</accession>
<dbReference type="SUPFAM" id="SSF52091">
    <property type="entry name" value="SpoIIaa-like"/>
    <property type="match status" value="1"/>
</dbReference>
<dbReference type="PANTHER" id="PTHR11814">
    <property type="entry name" value="SULFATE TRANSPORTER"/>
    <property type="match status" value="1"/>
</dbReference>
<dbReference type="Pfam" id="PF00916">
    <property type="entry name" value="Sulfate_transp"/>
    <property type="match status" value="1"/>
</dbReference>
<dbReference type="PROSITE" id="PS50801">
    <property type="entry name" value="STAS"/>
    <property type="match status" value="1"/>
</dbReference>
<protein>
    <submittedName>
        <fullName evidence="7">SulP family inorganic anion transporter</fullName>
    </submittedName>
</protein>
<feature type="transmembrane region" description="Helical" evidence="5">
    <location>
        <begin position="338"/>
        <end position="358"/>
    </location>
</feature>
<dbReference type="Pfam" id="PF01740">
    <property type="entry name" value="STAS"/>
    <property type="match status" value="1"/>
</dbReference>
<organism evidence="7 8">
    <name type="scientific">Nocardioides aestuarii</name>
    <dbReference type="NCBI Taxonomy" id="252231"/>
    <lineage>
        <taxon>Bacteria</taxon>
        <taxon>Bacillati</taxon>
        <taxon>Actinomycetota</taxon>
        <taxon>Actinomycetes</taxon>
        <taxon>Propionibacteriales</taxon>
        <taxon>Nocardioidaceae</taxon>
        <taxon>Nocardioides</taxon>
    </lineage>
</organism>
<feature type="transmembrane region" description="Helical" evidence="5">
    <location>
        <begin position="38"/>
        <end position="58"/>
    </location>
</feature>
<keyword evidence="2 5" id="KW-0812">Transmembrane</keyword>
<evidence type="ECO:0000256" key="1">
    <source>
        <dbReference type="ARBA" id="ARBA00004141"/>
    </source>
</evidence>
<reference evidence="8" key="1">
    <citation type="journal article" date="2019" name="Int. J. Syst. Evol. Microbiol.">
        <title>The Global Catalogue of Microorganisms (GCM) 10K type strain sequencing project: providing services to taxonomists for standard genome sequencing and annotation.</title>
        <authorList>
            <consortium name="The Broad Institute Genomics Platform"/>
            <consortium name="The Broad Institute Genome Sequencing Center for Infectious Disease"/>
            <person name="Wu L."/>
            <person name="Ma J."/>
        </authorList>
    </citation>
    <scope>NUCLEOTIDE SEQUENCE [LARGE SCALE GENOMIC DNA]</scope>
    <source>
        <strain evidence="8">CGMCC 1.12477</strain>
    </source>
</reference>
<dbReference type="InterPro" id="IPR002645">
    <property type="entry name" value="STAS_dom"/>
</dbReference>
<evidence type="ECO:0000313" key="8">
    <source>
        <dbReference type="Proteomes" id="UP001597351"/>
    </source>
</evidence>
<comment type="caution">
    <text evidence="7">The sequence shown here is derived from an EMBL/GenBank/DDBJ whole genome shotgun (WGS) entry which is preliminary data.</text>
</comment>
<dbReference type="CDD" id="cd07042">
    <property type="entry name" value="STAS_SulP_like_sulfate_transporter"/>
    <property type="match status" value="1"/>
</dbReference>
<proteinExistence type="predicted"/>
<feature type="transmembrane region" description="Helical" evidence="5">
    <location>
        <begin position="364"/>
        <end position="384"/>
    </location>
</feature>
<feature type="transmembrane region" description="Helical" evidence="5">
    <location>
        <begin position="65"/>
        <end position="93"/>
    </location>
</feature>
<dbReference type="RefSeq" id="WP_343921198.1">
    <property type="nucleotide sequence ID" value="NZ_BAAAJT010000003.1"/>
</dbReference>
<feature type="transmembrane region" description="Helical" evidence="5">
    <location>
        <begin position="262"/>
        <end position="282"/>
    </location>
</feature>
<feature type="transmembrane region" description="Helical" evidence="5">
    <location>
        <begin position="190"/>
        <end position="208"/>
    </location>
</feature>
<feature type="transmembrane region" description="Helical" evidence="5">
    <location>
        <begin position="145"/>
        <end position="163"/>
    </location>
</feature>
<evidence type="ECO:0000313" key="7">
    <source>
        <dbReference type="EMBL" id="MFD1949043.1"/>
    </source>
</evidence>
<evidence type="ECO:0000256" key="5">
    <source>
        <dbReference type="SAM" id="Phobius"/>
    </source>
</evidence>
<dbReference type="InterPro" id="IPR011547">
    <property type="entry name" value="SLC26A/SulP_dom"/>
</dbReference>
<dbReference type="InterPro" id="IPR001902">
    <property type="entry name" value="SLC26A/SulP_fam"/>
</dbReference>
<evidence type="ECO:0000256" key="4">
    <source>
        <dbReference type="ARBA" id="ARBA00023136"/>
    </source>
</evidence>
<dbReference type="EMBL" id="JBHUGD010000004">
    <property type="protein sequence ID" value="MFD1949043.1"/>
    <property type="molecule type" value="Genomic_DNA"/>
</dbReference>
<feature type="transmembrane region" description="Helical" evidence="5">
    <location>
        <begin position="113"/>
        <end position="133"/>
    </location>
</feature>
<dbReference type="Proteomes" id="UP001597351">
    <property type="component" value="Unassembled WGS sequence"/>
</dbReference>
<evidence type="ECO:0000256" key="3">
    <source>
        <dbReference type="ARBA" id="ARBA00022989"/>
    </source>
</evidence>
<keyword evidence="3 5" id="KW-1133">Transmembrane helix</keyword>
<dbReference type="Gene3D" id="3.30.750.24">
    <property type="entry name" value="STAS domain"/>
    <property type="match status" value="1"/>
</dbReference>
<evidence type="ECO:0000259" key="6">
    <source>
        <dbReference type="PROSITE" id="PS50801"/>
    </source>
</evidence>
<feature type="domain" description="STAS" evidence="6">
    <location>
        <begin position="457"/>
        <end position="543"/>
    </location>
</feature>
<name>A0ABW4TUZ7_9ACTN</name>
<evidence type="ECO:0000256" key="2">
    <source>
        <dbReference type="ARBA" id="ARBA00022692"/>
    </source>
</evidence>
<feature type="transmembrane region" description="Helical" evidence="5">
    <location>
        <begin position="396"/>
        <end position="425"/>
    </location>
</feature>
<keyword evidence="8" id="KW-1185">Reference proteome</keyword>
<keyword evidence="4 5" id="KW-0472">Membrane</keyword>
<dbReference type="InterPro" id="IPR036513">
    <property type="entry name" value="STAS_dom_sf"/>
</dbReference>
<gene>
    <name evidence="7" type="ORF">ACFSDE_19725</name>
</gene>
<sequence length="562" mass="57585">MSTDGGLVRRPERDLRTFLPVLAWLPRYRVGRDLSADLVAGIALAALLIPESIGYAGIAGVPPEVGLYAAIAAVAAYALTGGTSILVVGPASAVAALSASLVAELTSSGADPAVLTAALAVSSGLLLLLAGLLRLGWIVNFISRPVLHAFVAGLSVSIIIGQLDGLLGVEIDAETAVGKAWQVVARVAEWDPATVALGVLGLGLLVSLEHWAPRVPAALLVVVGGIALVWLLGVDEVSIDVLGTIPQGLPSPDLPGLDLETWLTVTAGGAALVLVGFSEGFAAASSVSDRTGEAVDGDQELVGAGAANLASGLFGGLAVSGSLSKSAASQAAGARSQVANLAAAAVVVLTLLVLAPVFELLPEAVVAAVVIAAVLPAASPSRVLDLWAVNRLDFAAGLTTFVLVLVWETLPAMIVGVALSLLFLVRRASFPDVVELRPDHDGTFAKVEDGVPGLSRPDVAVIRFEASLVYANADRLARAVDTLLGERPGLKVLVLDAEMVADLDSTGAETLHALDDRLAAADVEMRLARIHRRARGQLQRSGLAARFEGRILPHVLPAAEED</sequence>
<comment type="subcellular location">
    <subcellularLocation>
        <location evidence="1">Membrane</location>
        <topology evidence="1">Multi-pass membrane protein</topology>
    </subcellularLocation>
</comment>
<feature type="transmembrane region" description="Helical" evidence="5">
    <location>
        <begin position="215"/>
        <end position="233"/>
    </location>
</feature>